<evidence type="ECO:0000259" key="1">
    <source>
        <dbReference type="PROSITE" id="PS50943"/>
    </source>
</evidence>
<dbReference type="EMBL" id="CACRUF010000055">
    <property type="protein sequence ID" value="VYU32871.1"/>
    <property type="molecule type" value="Genomic_DNA"/>
</dbReference>
<sequence length="91" mass="9894">MYIGDFIKEYREANGVSVEDFATKADLTVTEIEALENNLQEDGTVIPVAMRQIKGIAAAMSVPMPVVLAQIPSDQELVVHVVAESDQPHAK</sequence>
<accession>A0A6N3E2E0</accession>
<feature type="domain" description="HTH cro/C1-type" evidence="1">
    <location>
        <begin position="7"/>
        <end position="67"/>
    </location>
</feature>
<dbReference type="RefSeq" id="WP_156720038.1">
    <property type="nucleotide sequence ID" value="NZ_CACRUF010000055.1"/>
</dbReference>
<dbReference type="PROSITE" id="PS50943">
    <property type="entry name" value="HTH_CROC1"/>
    <property type="match status" value="1"/>
</dbReference>
<dbReference type="SUPFAM" id="SSF47413">
    <property type="entry name" value="lambda repressor-like DNA-binding domains"/>
    <property type="match status" value="1"/>
</dbReference>
<dbReference type="Gene3D" id="1.10.260.40">
    <property type="entry name" value="lambda repressor-like DNA-binding domains"/>
    <property type="match status" value="1"/>
</dbReference>
<dbReference type="InterPro" id="IPR010982">
    <property type="entry name" value="Lambda_DNA-bd_dom_sf"/>
</dbReference>
<evidence type="ECO:0000313" key="2">
    <source>
        <dbReference type="EMBL" id="VYU32871.1"/>
    </source>
</evidence>
<name>A0A6N3E2E0_9FIRM</name>
<protein>
    <recommendedName>
        <fullName evidence="1">HTH cro/C1-type domain-containing protein</fullName>
    </recommendedName>
</protein>
<organism evidence="2">
    <name type="scientific">Veillonella dispar</name>
    <dbReference type="NCBI Taxonomy" id="39778"/>
    <lineage>
        <taxon>Bacteria</taxon>
        <taxon>Bacillati</taxon>
        <taxon>Bacillota</taxon>
        <taxon>Negativicutes</taxon>
        <taxon>Veillonellales</taxon>
        <taxon>Veillonellaceae</taxon>
        <taxon>Veillonella</taxon>
    </lineage>
</organism>
<proteinExistence type="predicted"/>
<reference evidence="2" key="1">
    <citation type="submission" date="2019-11" db="EMBL/GenBank/DDBJ databases">
        <authorList>
            <person name="Feng L."/>
        </authorList>
    </citation>
    <scope>NUCLEOTIDE SEQUENCE</scope>
    <source>
        <strain evidence="2">VdisparLFYP95</strain>
    </source>
</reference>
<dbReference type="AlphaFoldDB" id="A0A6N3E2E0"/>
<gene>
    <name evidence="2" type="ORF">VDLFYP95_00156</name>
</gene>
<dbReference type="GO" id="GO:0003677">
    <property type="term" value="F:DNA binding"/>
    <property type="evidence" value="ECO:0007669"/>
    <property type="project" value="InterPro"/>
</dbReference>
<dbReference type="InterPro" id="IPR001387">
    <property type="entry name" value="Cro/C1-type_HTH"/>
</dbReference>
<dbReference type="CDD" id="cd00093">
    <property type="entry name" value="HTH_XRE"/>
    <property type="match status" value="1"/>
</dbReference>